<dbReference type="PROSITE" id="PS00086">
    <property type="entry name" value="CYTOCHROME_P450"/>
    <property type="match status" value="1"/>
</dbReference>
<dbReference type="PRINTS" id="PR00463">
    <property type="entry name" value="EP450I"/>
</dbReference>
<comment type="pathway">
    <text evidence="3">Secondary metabolite biosynthesis; terpenoid biosynthesis.</text>
</comment>
<keyword evidence="10 13" id="KW-0408">Iron</keyword>
<evidence type="ECO:0000256" key="6">
    <source>
        <dbReference type="ARBA" id="ARBA00022692"/>
    </source>
</evidence>
<evidence type="ECO:0000256" key="8">
    <source>
        <dbReference type="ARBA" id="ARBA00022989"/>
    </source>
</evidence>
<evidence type="ECO:0000313" key="15">
    <source>
        <dbReference type="Proteomes" id="UP001498398"/>
    </source>
</evidence>
<evidence type="ECO:0000256" key="2">
    <source>
        <dbReference type="ARBA" id="ARBA00004370"/>
    </source>
</evidence>
<evidence type="ECO:0000256" key="3">
    <source>
        <dbReference type="ARBA" id="ARBA00004721"/>
    </source>
</evidence>
<evidence type="ECO:0000256" key="13">
    <source>
        <dbReference type="RuleBase" id="RU000461"/>
    </source>
</evidence>
<evidence type="ECO:0000256" key="4">
    <source>
        <dbReference type="ARBA" id="ARBA00010617"/>
    </source>
</evidence>
<dbReference type="SUPFAM" id="SSF48264">
    <property type="entry name" value="Cytochrome P450"/>
    <property type="match status" value="1"/>
</dbReference>
<evidence type="ECO:0000256" key="9">
    <source>
        <dbReference type="ARBA" id="ARBA00023002"/>
    </source>
</evidence>
<accession>A0ABR1JYC4</accession>
<evidence type="ECO:0000256" key="7">
    <source>
        <dbReference type="ARBA" id="ARBA00022723"/>
    </source>
</evidence>
<gene>
    <name evidence="14" type="ORF">VKT23_005001</name>
</gene>
<dbReference type="InterPro" id="IPR001128">
    <property type="entry name" value="Cyt_P450"/>
</dbReference>
<keyword evidence="11 13" id="KW-0503">Monooxygenase</keyword>
<keyword evidence="7 13" id="KW-0479">Metal-binding</keyword>
<protein>
    <recommendedName>
        <fullName evidence="16">Cytochrome P450</fullName>
    </recommendedName>
</protein>
<evidence type="ECO:0000256" key="11">
    <source>
        <dbReference type="ARBA" id="ARBA00023033"/>
    </source>
</evidence>
<evidence type="ECO:0000256" key="12">
    <source>
        <dbReference type="ARBA" id="ARBA00023136"/>
    </source>
</evidence>
<name>A0ABR1JYC4_9AGAR</name>
<comment type="cofactor">
    <cofactor evidence="1">
        <name>heme</name>
        <dbReference type="ChEBI" id="CHEBI:30413"/>
    </cofactor>
</comment>
<dbReference type="PRINTS" id="PR00385">
    <property type="entry name" value="P450"/>
</dbReference>
<comment type="caution">
    <text evidence="14">The sequence shown here is derived from an EMBL/GenBank/DDBJ whole genome shotgun (WGS) entry which is preliminary data.</text>
</comment>
<keyword evidence="5 13" id="KW-0349">Heme</keyword>
<dbReference type="Pfam" id="PF00067">
    <property type="entry name" value="p450"/>
    <property type="match status" value="1"/>
</dbReference>
<dbReference type="InterPro" id="IPR017972">
    <property type="entry name" value="Cyt_P450_CS"/>
</dbReference>
<evidence type="ECO:0000313" key="14">
    <source>
        <dbReference type="EMBL" id="KAK7466273.1"/>
    </source>
</evidence>
<dbReference type="InterPro" id="IPR002401">
    <property type="entry name" value="Cyt_P450_E_grp-I"/>
</dbReference>
<dbReference type="InterPro" id="IPR050121">
    <property type="entry name" value="Cytochrome_P450_monoxygenase"/>
</dbReference>
<evidence type="ECO:0008006" key="16">
    <source>
        <dbReference type="Google" id="ProtNLM"/>
    </source>
</evidence>
<proteinExistence type="inferred from homology"/>
<dbReference type="InterPro" id="IPR036396">
    <property type="entry name" value="Cyt_P450_sf"/>
</dbReference>
<dbReference type="Gene3D" id="1.10.630.10">
    <property type="entry name" value="Cytochrome P450"/>
    <property type="match status" value="1"/>
</dbReference>
<keyword evidence="6" id="KW-0812">Transmembrane</keyword>
<sequence>MSDYMWALSKEIYEGKKKALEQGDEAVERQIGRGKDIMSILMRLNMAEDAEVRLDEEEVLGQMSMLIFAAMDTTSGALARVLDLLSNRPEVQDKLRQEIHEARRVHADIPYDQLVSLPYLDAICRETLRLFPPVPQTFRYANQDTILPLSNPVPGVDGTLISELHIPKNTSIIISALNSNRNPAIWGSDALEWKPERWLSSLPNELVDAKIPGVYSHLMTFNAGGRSCIGFKFSQLEMKAVLAMLIAKFKFSPSNKEIFWQMSAIVTPSVKDGDNLKGPLMPLVVSRVEA</sequence>
<dbReference type="PANTHER" id="PTHR24305">
    <property type="entry name" value="CYTOCHROME P450"/>
    <property type="match status" value="1"/>
</dbReference>
<keyword evidence="8" id="KW-1133">Transmembrane helix</keyword>
<dbReference type="EMBL" id="JBANRG010000005">
    <property type="protein sequence ID" value="KAK7466273.1"/>
    <property type="molecule type" value="Genomic_DNA"/>
</dbReference>
<keyword evidence="9 13" id="KW-0560">Oxidoreductase</keyword>
<evidence type="ECO:0000256" key="1">
    <source>
        <dbReference type="ARBA" id="ARBA00001971"/>
    </source>
</evidence>
<reference evidence="14 15" key="1">
    <citation type="submission" date="2024-01" db="EMBL/GenBank/DDBJ databases">
        <title>A draft genome for the cacao thread blight pathogen Marasmiellus scandens.</title>
        <authorList>
            <person name="Baruah I.K."/>
            <person name="Leung J."/>
            <person name="Bukari Y."/>
            <person name="Amoako-Attah I."/>
            <person name="Meinhardt L.W."/>
            <person name="Bailey B.A."/>
            <person name="Cohen S.P."/>
        </authorList>
    </citation>
    <scope>NUCLEOTIDE SEQUENCE [LARGE SCALE GENOMIC DNA]</scope>
    <source>
        <strain evidence="14 15">GH-19</strain>
    </source>
</reference>
<comment type="subcellular location">
    <subcellularLocation>
        <location evidence="2">Membrane</location>
    </subcellularLocation>
</comment>
<dbReference type="PANTHER" id="PTHR24305:SF166">
    <property type="entry name" value="CYTOCHROME P450 12A4, MITOCHONDRIAL-RELATED"/>
    <property type="match status" value="1"/>
</dbReference>
<keyword evidence="15" id="KW-1185">Reference proteome</keyword>
<comment type="similarity">
    <text evidence="4 13">Belongs to the cytochrome P450 family.</text>
</comment>
<evidence type="ECO:0000256" key="10">
    <source>
        <dbReference type="ARBA" id="ARBA00023004"/>
    </source>
</evidence>
<dbReference type="Proteomes" id="UP001498398">
    <property type="component" value="Unassembled WGS sequence"/>
</dbReference>
<evidence type="ECO:0000256" key="5">
    <source>
        <dbReference type="ARBA" id="ARBA00022617"/>
    </source>
</evidence>
<keyword evidence="12" id="KW-0472">Membrane</keyword>
<organism evidence="14 15">
    <name type="scientific">Marasmiellus scandens</name>
    <dbReference type="NCBI Taxonomy" id="2682957"/>
    <lineage>
        <taxon>Eukaryota</taxon>
        <taxon>Fungi</taxon>
        <taxon>Dikarya</taxon>
        <taxon>Basidiomycota</taxon>
        <taxon>Agaricomycotina</taxon>
        <taxon>Agaricomycetes</taxon>
        <taxon>Agaricomycetidae</taxon>
        <taxon>Agaricales</taxon>
        <taxon>Marasmiineae</taxon>
        <taxon>Omphalotaceae</taxon>
        <taxon>Marasmiellus</taxon>
    </lineage>
</organism>